<accession>A0AA41ECP4</accession>
<dbReference type="EMBL" id="JAGSVG010000030">
    <property type="protein sequence ID" value="MBR8132630.1"/>
    <property type="molecule type" value="Genomic_DNA"/>
</dbReference>
<comment type="caution">
    <text evidence="1">The sequence shown here is derived from an EMBL/GenBank/DDBJ whole genome shotgun (WGS) entry which is preliminary data.</text>
</comment>
<dbReference type="AlphaFoldDB" id="A0AA41ECP4"/>
<dbReference type="RefSeq" id="WP_176091268.1">
    <property type="nucleotide sequence ID" value="NZ_CADERF010000028.1"/>
</dbReference>
<evidence type="ECO:0000313" key="1">
    <source>
        <dbReference type="EMBL" id="MBR8132630.1"/>
    </source>
</evidence>
<gene>
    <name evidence="1" type="ORF">KDW93_27320</name>
</gene>
<protein>
    <submittedName>
        <fullName evidence="1">Uncharacterized protein</fullName>
    </submittedName>
</protein>
<evidence type="ECO:0000313" key="2">
    <source>
        <dbReference type="Proteomes" id="UP000682266"/>
    </source>
</evidence>
<sequence>MIGDDSRATGSIAMRDVAAGPVTSHAARLSWILGRPLHACRDFAAALVR</sequence>
<organism evidence="1 2">
    <name type="scientific">Burkholderia ambifaria</name>
    <dbReference type="NCBI Taxonomy" id="152480"/>
    <lineage>
        <taxon>Bacteria</taxon>
        <taxon>Pseudomonadati</taxon>
        <taxon>Pseudomonadota</taxon>
        <taxon>Betaproteobacteria</taxon>
        <taxon>Burkholderiales</taxon>
        <taxon>Burkholderiaceae</taxon>
        <taxon>Burkholderia</taxon>
        <taxon>Burkholderia cepacia complex</taxon>
    </lineage>
</organism>
<name>A0AA41ECP4_9BURK</name>
<reference evidence="1" key="1">
    <citation type="submission" date="2021-04" db="EMBL/GenBank/DDBJ databases">
        <title>A collection of bacterial strains from the Burkholderia cepacia Research Laboratory and Repository.</title>
        <authorList>
            <person name="Lipuma J."/>
            <person name="Spilker T."/>
        </authorList>
    </citation>
    <scope>NUCLEOTIDE SEQUENCE</scope>
    <source>
        <strain evidence="1">AU36012</strain>
    </source>
</reference>
<dbReference type="Proteomes" id="UP000682266">
    <property type="component" value="Unassembled WGS sequence"/>
</dbReference>
<proteinExistence type="predicted"/>